<protein>
    <submittedName>
        <fullName evidence="1">Uncharacterized protein</fullName>
    </submittedName>
</protein>
<reference evidence="1" key="1">
    <citation type="journal article" date="2014" name="Front. Microbiol.">
        <title>High frequency of phylogenetically diverse reductive dehalogenase-homologous genes in deep subseafloor sedimentary metagenomes.</title>
        <authorList>
            <person name="Kawai M."/>
            <person name="Futagami T."/>
            <person name="Toyoda A."/>
            <person name="Takaki Y."/>
            <person name="Nishi S."/>
            <person name="Hori S."/>
            <person name="Arai W."/>
            <person name="Tsubouchi T."/>
            <person name="Morono Y."/>
            <person name="Uchiyama I."/>
            <person name="Ito T."/>
            <person name="Fujiyama A."/>
            <person name="Inagaki F."/>
            <person name="Takami H."/>
        </authorList>
    </citation>
    <scope>NUCLEOTIDE SEQUENCE</scope>
    <source>
        <strain evidence="1">Expedition CK06-06</strain>
    </source>
</reference>
<comment type="caution">
    <text evidence="1">The sequence shown here is derived from an EMBL/GenBank/DDBJ whole genome shotgun (WGS) entry which is preliminary data.</text>
</comment>
<name>X0VUP8_9ZZZZ</name>
<dbReference type="EMBL" id="BARS01039011">
    <property type="protein sequence ID" value="GAG14862.1"/>
    <property type="molecule type" value="Genomic_DNA"/>
</dbReference>
<accession>X0VUP8</accession>
<proteinExistence type="predicted"/>
<gene>
    <name evidence="1" type="ORF">S01H1_59628</name>
</gene>
<sequence>LEIFSSLQIDSLIKLIKDKGKKSDKEKLEQILKSFVKEDDFTRFLRHARSTLSRTFYLNIYLDILFLIYNDINTKNQIKNELEHISNKIGYFTNFLFKKNLINIEKNGTFSINFN</sequence>
<evidence type="ECO:0000313" key="1">
    <source>
        <dbReference type="EMBL" id="GAG14862.1"/>
    </source>
</evidence>
<dbReference type="AlphaFoldDB" id="X0VUP8"/>
<organism evidence="1">
    <name type="scientific">marine sediment metagenome</name>
    <dbReference type="NCBI Taxonomy" id="412755"/>
    <lineage>
        <taxon>unclassified sequences</taxon>
        <taxon>metagenomes</taxon>
        <taxon>ecological metagenomes</taxon>
    </lineage>
</organism>
<feature type="non-terminal residue" evidence="1">
    <location>
        <position position="1"/>
    </location>
</feature>